<dbReference type="InterPro" id="IPR011006">
    <property type="entry name" value="CheY-like_superfamily"/>
</dbReference>
<keyword evidence="4" id="KW-0378">Hydrolase</keyword>
<dbReference type="SUPFAM" id="SSF52172">
    <property type="entry name" value="CheY-like"/>
    <property type="match status" value="1"/>
</dbReference>
<dbReference type="EMBL" id="BLTE01000001">
    <property type="protein sequence ID" value="GFK92763.1"/>
    <property type="molecule type" value="Genomic_DNA"/>
</dbReference>
<evidence type="ECO:0000313" key="5">
    <source>
        <dbReference type="Proteomes" id="UP000494245"/>
    </source>
</evidence>
<dbReference type="InterPro" id="IPR029016">
    <property type="entry name" value="GAF-like_dom_sf"/>
</dbReference>
<reference evidence="4 5" key="1">
    <citation type="submission" date="2020-04" db="EMBL/GenBank/DDBJ databases">
        <authorList>
            <consortium name="Desulfovibrio sp. FSS-1 genome sequencing consortium"/>
            <person name="Shimoshige H."/>
            <person name="Kobayashi H."/>
            <person name="Maekawa T."/>
        </authorList>
    </citation>
    <scope>NUCLEOTIDE SEQUENCE [LARGE SCALE GENOMIC DNA]</scope>
    <source>
        <strain evidence="4 5">SIID29052-01</strain>
    </source>
</reference>
<dbReference type="SMART" id="SM00448">
    <property type="entry name" value="REC"/>
    <property type="match status" value="1"/>
</dbReference>
<evidence type="ECO:0000259" key="2">
    <source>
        <dbReference type="PROSITE" id="PS50110"/>
    </source>
</evidence>
<dbReference type="SMART" id="SM00471">
    <property type="entry name" value="HDc"/>
    <property type="match status" value="1"/>
</dbReference>
<comment type="caution">
    <text evidence="4">The sequence shown here is derived from an EMBL/GenBank/DDBJ whole genome shotgun (WGS) entry which is preliminary data.</text>
</comment>
<dbReference type="Gene3D" id="3.40.50.2300">
    <property type="match status" value="1"/>
</dbReference>
<dbReference type="InterPro" id="IPR052020">
    <property type="entry name" value="Cyclic_di-GMP/3'3'-cGAMP_PDE"/>
</dbReference>
<evidence type="ECO:0000313" key="4">
    <source>
        <dbReference type="EMBL" id="GFK92763.1"/>
    </source>
</evidence>
<dbReference type="GO" id="GO:0016787">
    <property type="term" value="F:hydrolase activity"/>
    <property type="evidence" value="ECO:0007669"/>
    <property type="project" value="UniProtKB-KW"/>
</dbReference>
<name>A0A6V8LJ64_9BACT</name>
<keyword evidence="5" id="KW-1185">Reference proteome</keyword>
<dbReference type="SUPFAM" id="SSF109604">
    <property type="entry name" value="HD-domain/PDEase-like"/>
    <property type="match status" value="1"/>
</dbReference>
<feature type="domain" description="Response regulatory" evidence="2">
    <location>
        <begin position="7"/>
        <end position="121"/>
    </location>
</feature>
<dbReference type="AlphaFoldDB" id="A0A6V8LJ64"/>
<dbReference type="PANTHER" id="PTHR45228">
    <property type="entry name" value="CYCLIC DI-GMP PHOSPHODIESTERASE TM_0186-RELATED"/>
    <property type="match status" value="1"/>
</dbReference>
<dbReference type="SUPFAM" id="SSF55781">
    <property type="entry name" value="GAF domain-like"/>
    <property type="match status" value="1"/>
</dbReference>
<gene>
    <name evidence="4" type="ORF">NNJEOMEG_00590</name>
</gene>
<dbReference type="Gene3D" id="1.10.3210.10">
    <property type="entry name" value="Hypothetical protein af1432"/>
    <property type="match status" value="1"/>
</dbReference>
<protein>
    <submittedName>
        <fullName evidence="4">3'3'-cGAMP-specific phosphodiesterase 2</fullName>
        <ecNumber evidence="4">3.1.4.-</ecNumber>
    </submittedName>
</protein>
<reference evidence="4 5" key="2">
    <citation type="submission" date="2020-05" db="EMBL/GenBank/DDBJ databases">
        <title>Draft genome sequence of Desulfovibrio sp. strainFSS-1.</title>
        <authorList>
            <person name="Shimoshige H."/>
            <person name="Kobayashi H."/>
            <person name="Maekawa T."/>
        </authorList>
    </citation>
    <scope>NUCLEOTIDE SEQUENCE [LARGE SCALE GENOMIC DNA]</scope>
    <source>
        <strain evidence="4 5">SIID29052-01</strain>
    </source>
</reference>
<dbReference type="Proteomes" id="UP000494245">
    <property type="component" value="Unassembled WGS sequence"/>
</dbReference>
<dbReference type="InterPro" id="IPR003607">
    <property type="entry name" value="HD/PDEase_dom"/>
</dbReference>
<proteinExistence type="predicted"/>
<dbReference type="PROSITE" id="PS50110">
    <property type="entry name" value="RESPONSE_REGULATORY"/>
    <property type="match status" value="1"/>
</dbReference>
<dbReference type="Gene3D" id="3.30.450.40">
    <property type="match status" value="1"/>
</dbReference>
<dbReference type="InterPro" id="IPR037522">
    <property type="entry name" value="HD_GYP_dom"/>
</dbReference>
<dbReference type="Pfam" id="PF13487">
    <property type="entry name" value="HD_5"/>
    <property type="match status" value="1"/>
</dbReference>
<dbReference type="PROSITE" id="PS51832">
    <property type="entry name" value="HD_GYP"/>
    <property type="match status" value="1"/>
</dbReference>
<feature type="modified residue" description="4-aspartylphosphate" evidence="1">
    <location>
        <position position="56"/>
    </location>
</feature>
<feature type="domain" description="HD-GYP" evidence="3">
    <location>
        <begin position="292"/>
        <end position="481"/>
    </location>
</feature>
<dbReference type="InterPro" id="IPR001789">
    <property type="entry name" value="Sig_transdc_resp-reg_receiver"/>
</dbReference>
<evidence type="ECO:0000259" key="3">
    <source>
        <dbReference type="PROSITE" id="PS51832"/>
    </source>
</evidence>
<keyword evidence="1" id="KW-0597">Phosphoprotein</keyword>
<dbReference type="RefSeq" id="WP_173081103.1">
    <property type="nucleotide sequence ID" value="NZ_BLTE01000001.1"/>
</dbReference>
<organism evidence="4 5">
    <name type="scientific">Fundidesulfovibrio magnetotacticus</name>
    <dbReference type="NCBI Taxonomy" id="2730080"/>
    <lineage>
        <taxon>Bacteria</taxon>
        <taxon>Pseudomonadati</taxon>
        <taxon>Thermodesulfobacteriota</taxon>
        <taxon>Desulfovibrionia</taxon>
        <taxon>Desulfovibrionales</taxon>
        <taxon>Desulfovibrionaceae</taxon>
        <taxon>Fundidesulfovibrio</taxon>
    </lineage>
</organism>
<accession>A0A6V8LJ64</accession>
<dbReference type="CDD" id="cd00077">
    <property type="entry name" value="HDc"/>
    <property type="match status" value="1"/>
</dbReference>
<sequence>MQGLGPRILLVDDEPGVLEVCAESLADLAQTVSTARDGLQAMEHLREGSFDLVVSDLRMPGASGVDLLRTMNSSAPDTDLIVLTGYGTIESAVECVRLGAVNYLLKPFKVEDLRAAVIKAFTERSLRVRAGAGGLSRMLALSAALSARQEARALVKEFLAQVSQAFAPDGIAFFSHGSDRSDGQRHIFLGPYFRENPGVRTWFESLSAGLARKGRPMLFEEQLLRDAFAAQEARPPISALGAPLTFSEGSGAVVALRAAGSAPYGVEDLKLFTLFASHASVCFESTRACTRLKAVNEEIVFSLVHAVEAKDTYTRGHSERVSRYAVKLARHLKLPTREVDLARTAGMLHDIGKIGVPDNILNKAGPLDESELPVMRQHPAIARTILGKVESLGSVLPVVYHHHERFDGTGYPDGLAGESIPFLARLVSVVDGFEAMTSDRAYHRGRALETARDILRQGAGSQWDPVFVHSWLELLDKPSAA</sequence>
<dbReference type="GO" id="GO:0000160">
    <property type="term" value="P:phosphorelay signal transduction system"/>
    <property type="evidence" value="ECO:0007669"/>
    <property type="project" value="InterPro"/>
</dbReference>
<dbReference type="PANTHER" id="PTHR45228:SF1">
    <property type="entry name" value="CYCLIC DI-GMP PHOSPHODIESTERASE TM_0186"/>
    <property type="match status" value="1"/>
</dbReference>
<evidence type="ECO:0000256" key="1">
    <source>
        <dbReference type="PROSITE-ProRule" id="PRU00169"/>
    </source>
</evidence>
<dbReference type="EC" id="3.1.4.-" evidence="4"/>
<dbReference type="Pfam" id="PF00072">
    <property type="entry name" value="Response_reg"/>
    <property type="match status" value="1"/>
</dbReference>